<sequence length="239" mass="26791">MAKHSRQMRLTERHVGYLQADDPSDEMPPPPAGMHAATPDDHAQAIDTLLGPDRGHDEVWIFAYGSLIWKPACDFVEMRTGLVRGWHRAFCLGWNNRFRGSDANPGLMLALDRGGACNGVLYRLPTGQLDENMTKLLEREMGWLPSPFPPRWVNVKSGDRIIRAITFCIDRHSGRYVSGLSMGEIADMLATAVGSRGSMAQYLYATVQHLEDMGIHDPHLWQLQSLVADRIEAAYEPDH</sequence>
<dbReference type="EC" id="4.3.2.7" evidence="1"/>
<reference evidence="3 4" key="1">
    <citation type="submission" date="2016-10" db="EMBL/GenBank/DDBJ databases">
        <authorList>
            <person name="de Groot N.N."/>
        </authorList>
    </citation>
    <scope>NUCLEOTIDE SEQUENCE [LARGE SCALE GENOMIC DNA]</scope>
    <source>
        <strain evidence="3 4">CGMCC 1.10210</strain>
    </source>
</reference>
<dbReference type="AlphaFoldDB" id="A0A1I1JWL6"/>
<dbReference type="OrthoDB" id="9795692at2"/>
<dbReference type="Pfam" id="PF04752">
    <property type="entry name" value="ChaC"/>
    <property type="match status" value="1"/>
</dbReference>
<gene>
    <name evidence="3" type="ORF">SAMN04488059_106130</name>
</gene>
<dbReference type="InterPro" id="IPR006840">
    <property type="entry name" value="ChaC"/>
</dbReference>
<proteinExistence type="predicted"/>
<keyword evidence="2" id="KW-0456">Lyase</keyword>
<dbReference type="Gene3D" id="3.10.490.10">
    <property type="entry name" value="Gamma-glutamyl cyclotransferase-like"/>
    <property type="match status" value="1"/>
</dbReference>
<dbReference type="RefSeq" id="WP_158409561.1">
    <property type="nucleotide sequence ID" value="NZ_FOMB01000006.1"/>
</dbReference>
<name>A0A1I1JWL6_9HYPH</name>
<evidence type="ECO:0000256" key="2">
    <source>
        <dbReference type="ARBA" id="ARBA00023239"/>
    </source>
</evidence>
<dbReference type="Proteomes" id="UP000182258">
    <property type="component" value="Unassembled WGS sequence"/>
</dbReference>
<dbReference type="SUPFAM" id="SSF110857">
    <property type="entry name" value="Gamma-glutamyl cyclotransferase-like"/>
    <property type="match status" value="1"/>
</dbReference>
<evidence type="ECO:0000313" key="4">
    <source>
        <dbReference type="Proteomes" id="UP000182258"/>
    </source>
</evidence>
<dbReference type="InterPro" id="IPR013024">
    <property type="entry name" value="GGCT-like"/>
</dbReference>
<dbReference type="EMBL" id="FOMB01000006">
    <property type="protein sequence ID" value="SFC52974.1"/>
    <property type="molecule type" value="Genomic_DNA"/>
</dbReference>
<dbReference type="GO" id="GO:0061928">
    <property type="term" value="F:glutathione specific gamma-glutamylcyclotransferase activity"/>
    <property type="evidence" value="ECO:0007669"/>
    <property type="project" value="UniProtKB-EC"/>
</dbReference>
<dbReference type="PANTHER" id="PTHR12192:SF2">
    <property type="entry name" value="GLUTATHIONE-SPECIFIC GAMMA-GLUTAMYLCYCLOTRANSFERASE 2"/>
    <property type="match status" value="1"/>
</dbReference>
<dbReference type="GO" id="GO:0006751">
    <property type="term" value="P:glutathione catabolic process"/>
    <property type="evidence" value="ECO:0007669"/>
    <property type="project" value="InterPro"/>
</dbReference>
<accession>A0A1I1JWL6</accession>
<dbReference type="GO" id="GO:0005737">
    <property type="term" value="C:cytoplasm"/>
    <property type="evidence" value="ECO:0007669"/>
    <property type="project" value="TreeGrafter"/>
</dbReference>
<protein>
    <recommendedName>
        <fullName evidence="1">glutathione-specific gamma-glutamylcyclotransferase</fullName>
        <ecNumber evidence="1">4.3.2.7</ecNumber>
    </recommendedName>
</protein>
<organism evidence="3 4">
    <name type="scientific">Devosia psychrophila</name>
    <dbReference type="NCBI Taxonomy" id="728005"/>
    <lineage>
        <taxon>Bacteria</taxon>
        <taxon>Pseudomonadati</taxon>
        <taxon>Pseudomonadota</taxon>
        <taxon>Alphaproteobacteria</taxon>
        <taxon>Hyphomicrobiales</taxon>
        <taxon>Devosiaceae</taxon>
        <taxon>Devosia</taxon>
    </lineage>
</organism>
<dbReference type="STRING" id="728005.SAMN04488059_106130"/>
<dbReference type="InterPro" id="IPR036568">
    <property type="entry name" value="GGCT-like_sf"/>
</dbReference>
<evidence type="ECO:0000256" key="1">
    <source>
        <dbReference type="ARBA" id="ARBA00012344"/>
    </source>
</evidence>
<dbReference type="PANTHER" id="PTHR12192">
    <property type="entry name" value="CATION TRANSPORT PROTEIN CHAC-RELATED"/>
    <property type="match status" value="1"/>
</dbReference>
<evidence type="ECO:0000313" key="3">
    <source>
        <dbReference type="EMBL" id="SFC52974.1"/>
    </source>
</evidence>
<dbReference type="CDD" id="cd06661">
    <property type="entry name" value="GGCT_like"/>
    <property type="match status" value="1"/>
</dbReference>